<protein>
    <submittedName>
        <fullName evidence="2">Uncharacterized protein LOC112494064</fullName>
    </submittedName>
</protein>
<dbReference type="GeneID" id="112494064"/>
<reference evidence="2" key="1">
    <citation type="submission" date="2025-08" db="UniProtKB">
        <authorList>
            <consortium name="RefSeq"/>
        </authorList>
    </citation>
    <scope>IDENTIFICATION</scope>
</reference>
<keyword evidence="1" id="KW-1185">Reference proteome</keyword>
<proteinExistence type="predicted"/>
<evidence type="ECO:0000313" key="2">
    <source>
        <dbReference type="RefSeq" id="XP_024938784.1"/>
    </source>
</evidence>
<dbReference type="KEGG" id="ccin:112494064"/>
<gene>
    <name evidence="2" type="primary">LOC112494064</name>
</gene>
<accession>A0AAJ7RD98</accession>
<evidence type="ECO:0000313" key="1">
    <source>
        <dbReference type="Proteomes" id="UP000694920"/>
    </source>
</evidence>
<name>A0AAJ7RD98_CEPCN</name>
<dbReference type="Proteomes" id="UP000694920">
    <property type="component" value="Unplaced"/>
</dbReference>
<organism evidence="1 2">
    <name type="scientific">Cephus cinctus</name>
    <name type="common">Wheat stem sawfly</name>
    <dbReference type="NCBI Taxonomy" id="211228"/>
    <lineage>
        <taxon>Eukaryota</taxon>
        <taxon>Metazoa</taxon>
        <taxon>Ecdysozoa</taxon>
        <taxon>Arthropoda</taxon>
        <taxon>Hexapoda</taxon>
        <taxon>Insecta</taxon>
        <taxon>Pterygota</taxon>
        <taxon>Neoptera</taxon>
        <taxon>Endopterygota</taxon>
        <taxon>Hymenoptera</taxon>
        <taxon>Cephoidea</taxon>
        <taxon>Cephidae</taxon>
        <taxon>Cephus</taxon>
    </lineage>
</organism>
<sequence length="116" mass="14003">MRESSTCCRRVFPVAKIPEELHWHEIPHAPPSRTTIKPPHARRASILEDLSQRWERISRVRTNFSSLRIEEFGNPRSHQGMKVGRYPMQERLCRRKVGTRRRKRQLFFYYLLYPIS</sequence>
<dbReference type="RefSeq" id="XP_024938784.1">
    <property type="nucleotide sequence ID" value="XM_025083016.1"/>
</dbReference>
<dbReference type="AlphaFoldDB" id="A0AAJ7RD98"/>